<name>F7YY97_9THEM</name>
<evidence type="ECO:0000313" key="1">
    <source>
        <dbReference type="EMBL" id="AEH50918.1"/>
    </source>
</evidence>
<dbReference type="STRING" id="688269.Theth_0834"/>
<dbReference type="Proteomes" id="UP000006804">
    <property type="component" value="Chromosome"/>
</dbReference>
<protein>
    <submittedName>
        <fullName evidence="1">Uncharacterized protein</fullName>
    </submittedName>
</protein>
<keyword evidence="2" id="KW-1185">Reference proteome</keyword>
<dbReference type="HOGENOM" id="CLU_186688_0_0_0"/>
<dbReference type="PATRIC" id="fig|688269.3.peg.858"/>
<dbReference type="AlphaFoldDB" id="F7YY97"/>
<dbReference type="KEGG" id="tta:Theth_0834"/>
<dbReference type="EMBL" id="CP002351">
    <property type="protein sequence ID" value="AEH50918.1"/>
    <property type="molecule type" value="Genomic_DNA"/>
</dbReference>
<organism evidence="1 2">
    <name type="scientific">Pseudothermotoga thermarum DSM 5069</name>
    <dbReference type="NCBI Taxonomy" id="688269"/>
    <lineage>
        <taxon>Bacteria</taxon>
        <taxon>Thermotogati</taxon>
        <taxon>Thermotogota</taxon>
        <taxon>Thermotogae</taxon>
        <taxon>Thermotogales</taxon>
        <taxon>Thermotogaceae</taxon>
        <taxon>Pseudothermotoga</taxon>
    </lineage>
</organism>
<evidence type="ECO:0000313" key="2">
    <source>
        <dbReference type="Proteomes" id="UP000006804"/>
    </source>
</evidence>
<reference evidence="1 2" key="1">
    <citation type="submission" date="2010-11" db="EMBL/GenBank/DDBJ databases">
        <title>The complete genome of Thermotoga thermarum DSM 5069.</title>
        <authorList>
            <consortium name="US DOE Joint Genome Institute (JGI-PGF)"/>
            <person name="Lucas S."/>
            <person name="Copeland A."/>
            <person name="Lapidus A."/>
            <person name="Bruce D."/>
            <person name="Goodwin L."/>
            <person name="Pitluck S."/>
            <person name="Kyrpides N."/>
            <person name="Mavromatis K."/>
            <person name="Ivanova N."/>
            <person name="Zeytun A."/>
            <person name="Brettin T."/>
            <person name="Detter J.C."/>
            <person name="Tapia R."/>
            <person name="Han C."/>
            <person name="Land M."/>
            <person name="Hauser L."/>
            <person name="Markowitz V."/>
            <person name="Cheng J.-F."/>
            <person name="Hugenholtz P."/>
            <person name="Woyke T."/>
            <person name="Wu D."/>
            <person name="Spring S."/>
            <person name="Schroeder M."/>
            <person name="Brambilla E."/>
            <person name="Klenk H.-P."/>
            <person name="Eisen J.A."/>
        </authorList>
    </citation>
    <scope>NUCLEOTIDE SEQUENCE [LARGE SCALE GENOMIC DNA]</scope>
    <source>
        <strain evidence="1 2">DSM 5069</strain>
    </source>
</reference>
<gene>
    <name evidence="1" type="ORF">Theth_0834</name>
</gene>
<sequence length="73" mass="8522">MDYARYIKAIERAVNNIATKMEKTEISIDEIWIETSIPEDLIVELIQNFPVEFPPNVTLITSKKGIVWKRKET</sequence>
<dbReference type="RefSeq" id="WP_013932140.1">
    <property type="nucleotide sequence ID" value="NC_015707.1"/>
</dbReference>
<proteinExistence type="predicted"/>
<accession>F7YY97</accession>
<dbReference type="OrthoDB" id="47313at2"/>